<dbReference type="InterPro" id="IPR000888">
    <property type="entry name" value="RmlC-like"/>
</dbReference>
<sequence>MEDKKTGPRIYKNLPLANAVVIDSVKYKSKPDGWVMETADFTELSYFLGYKFEPRSMYAIWSPEGVIRGGHLESRSKLVTVLRGTIYYAMIDMRPGPDMGKKYEFYLGDGEKSMGRSVLNPEGLIDCFIPVDGDAMTHQVGDRPYNKFDNMRTLDIMDPELGLSIPQGSKFRANEEGETAPVSFKEFVESIK</sequence>
<evidence type="ECO:0000313" key="2">
    <source>
        <dbReference type="EMBL" id="KKS93600.1"/>
    </source>
</evidence>
<comment type="caution">
    <text evidence="2">The sequence shown here is derived from an EMBL/GenBank/DDBJ whole genome shotgun (WGS) entry which is preliminary data.</text>
</comment>
<dbReference type="AlphaFoldDB" id="A0A0G1D6S9"/>
<proteinExistence type="predicted"/>
<feature type="site" description="Participates in a stacking interaction with the thymidine ring of dTDP-4-oxo-6-deoxyglucose" evidence="1">
    <location>
        <position position="145"/>
    </location>
</feature>
<dbReference type="Gene3D" id="2.60.120.10">
    <property type="entry name" value="Jelly Rolls"/>
    <property type="match status" value="1"/>
</dbReference>
<evidence type="ECO:0000256" key="1">
    <source>
        <dbReference type="PIRSR" id="PIRSR600888-3"/>
    </source>
</evidence>
<accession>A0A0G1D6S9</accession>
<dbReference type="Proteomes" id="UP000033980">
    <property type="component" value="Unassembled WGS sequence"/>
</dbReference>
<dbReference type="Pfam" id="PF00908">
    <property type="entry name" value="dTDP_sugar_isom"/>
    <property type="match status" value="1"/>
</dbReference>
<dbReference type="PANTHER" id="PTHR21047:SF2">
    <property type="entry name" value="THYMIDINE DIPHOSPHO-4-KETO-RHAMNOSE 3,5-EPIMERASE"/>
    <property type="match status" value="1"/>
</dbReference>
<name>A0A0G1D6S9_9BACT</name>
<dbReference type="SUPFAM" id="SSF51182">
    <property type="entry name" value="RmlC-like cupins"/>
    <property type="match status" value="1"/>
</dbReference>
<evidence type="ECO:0000313" key="3">
    <source>
        <dbReference type="Proteomes" id="UP000033980"/>
    </source>
</evidence>
<dbReference type="InterPro" id="IPR014710">
    <property type="entry name" value="RmlC-like_jellyroll"/>
</dbReference>
<dbReference type="GO" id="GO:0005829">
    <property type="term" value="C:cytosol"/>
    <property type="evidence" value="ECO:0007669"/>
    <property type="project" value="TreeGrafter"/>
</dbReference>
<dbReference type="GO" id="GO:0008830">
    <property type="term" value="F:dTDP-4-dehydrorhamnose 3,5-epimerase activity"/>
    <property type="evidence" value="ECO:0007669"/>
    <property type="project" value="InterPro"/>
</dbReference>
<organism evidence="2 3">
    <name type="scientific">Candidatus Collierbacteria bacterium GW2011_GWC2_43_12</name>
    <dbReference type="NCBI Taxonomy" id="1618390"/>
    <lineage>
        <taxon>Bacteria</taxon>
        <taxon>Candidatus Collieribacteriota</taxon>
    </lineage>
</organism>
<dbReference type="EMBL" id="LCFK01000019">
    <property type="protein sequence ID" value="KKS93600.1"/>
    <property type="molecule type" value="Genomic_DNA"/>
</dbReference>
<gene>
    <name evidence="2" type="ORF">UV68_C0019G0004</name>
</gene>
<protein>
    <recommendedName>
        <fullName evidence="4">dTDP-4-dehydrorhamnose 3,5-epimerase</fullName>
    </recommendedName>
</protein>
<dbReference type="GO" id="GO:0000271">
    <property type="term" value="P:polysaccharide biosynthetic process"/>
    <property type="evidence" value="ECO:0007669"/>
    <property type="project" value="TreeGrafter"/>
</dbReference>
<dbReference type="InterPro" id="IPR011051">
    <property type="entry name" value="RmlC_Cupin_sf"/>
</dbReference>
<reference evidence="2 3" key="1">
    <citation type="journal article" date="2015" name="Nature">
        <title>rRNA introns, odd ribosomes, and small enigmatic genomes across a large radiation of phyla.</title>
        <authorList>
            <person name="Brown C.T."/>
            <person name="Hug L.A."/>
            <person name="Thomas B.C."/>
            <person name="Sharon I."/>
            <person name="Castelle C.J."/>
            <person name="Singh A."/>
            <person name="Wilkins M.J."/>
            <person name="Williams K.H."/>
            <person name="Banfield J.F."/>
        </authorList>
    </citation>
    <scope>NUCLEOTIDE SEQUENCE [LARGE SCALE GENOMIC DNA]</scope>
</reference>
<evidence type="ECO:0008006" key="4">
    <source>
        <dbReference type="Google" id="ProtNLM"/>
    </source>
</evidence>
<dbReference type="PANTHER" id="PTHR21047">
    <property type="entry name" value="DTDP-6-DEOXY-D-GLUCOSE-3,5 EPIMERASE"/>
    <property type="match status" value="1"/>
</dbReference>